<dbReference type="Proteomes" id="UP001304461">
    <property type="component" value="Unassembled WGS sequence"/>
</dbReference>
<gene>
    <name evidence="1" type="ORF">VB738_06425</name>
</gene>
<name>A0ABU5RT21_9CYAN</name>
<comment type="caution">
    <text evidence="1">The sequence shown here is derived from an EMBL/GenBank/DDBJ whole genome shotgun (WGS) entry which is preliminary data.</text>
</comment>
<organism evidence="1 2">
    <name type="scientific">Cyanobium gracile UHCC 0139</name>
    <dbReference type="NCBI Taxonomy" id="3110308"/>
    <lineage>
        <taxon>Bacteria</taxon>
        <taxon>Bacillati</taxon>
        <taxon>Cyanobacteriota</taxon>
        <taxon>Cyanophyceae</taxon>
        <taxon>Synechococcales</taxon>
        <taxon>Prochlorococcaceae</taxon>
        <taxon>Cyanobium</taxon>
    </lineage>
</organism>
<sequence>MATLPPEPTTPLYNHPLPALEDWLRQLGASQSRSNVAHWDLHRPEWSARIEMDVEELRVSWHQEGRTTARQFPYGLSRADVEAAILAGP</sequence>
<dbReference type="PANTHER" id="PTHR35765">
    <property type="entry name" value="OS05G0569200 PROTEIN"/>
    <property type="match status" value="1"/>
</dbReference>
<proteinExistence type="predicted"/>
<accession>A0ABU5RT21</accession>
<dbReference type="RefSeq" id="WP_190610764.1">
    <property type="nucleotide sequence ID" value="NZ_JAYGHX010000003.1"/>
</dbReference>
<dbReference type="Pfam" id="PF11341">
    <property type="entry name" value="DUF3143"/>
    <property type="match status" value="1"/>
</dbReference>
<evidence type="ECO:0000313" key="1">
    <source>
        <dbReference type="EMBL" id="MEA5390893.1"/>
    </source>
</evidence>
<protein>
    <submittedName>
        <fullName evidence="1">DUF3143 domain-containing protein</fullName>
    </submittedName>
</protein>
<keyword evidence="2" id="KW-1185">Reference proteome</keyword>
<dbReference type="InterPro" id="IPR021489">
    <property type="entry name" value="DUF3143"/>
</dbReference>
<reference evidence="1 2" key="1">
    <citation type="submission" date="2023-12" db="EMBL/GenBank/DDBJ databases">
        <title>Baltic Sea Cyanobacteria.</title>
        <authorList>
            <person name="Delbaje E."/>
            <person name="Fewer D.P."/>
            <person name="Shishido T.K."/>
        </authorList>
    </citation>
    <scope>NUCLEOTIDE SEQUENCE [LARGE SCALE GENOMIC DNA]</scope>
    <source>
        <strain evidence="1 2">UHCC 0139</strain>
    </source>
</reference>
<evidence type="ECO:0000313" key="2">
    <source>
        <dbReference type="Proteomes" id="UP001304461"/>
    </source>
</evidence>
<dbReference type="EMBL" id="JAYGHX010000003">
    <property type="protein sequence ID" value="MEA5390893.1"/>
    <property type="molecule type" value="Genomic_DNA"/>
</dbReference>
<dbReference type="PANTHER" id="PTHR35765:SF2">
    <property type="entry name" value="OS05G0569200 PROTEIN"/>
    <property type="match status" value="1"/>
</dbReference>